<dbReference type="OrthoDB" id="1749428at2759"/>
<accession>A0A834YIA9</accession>
<evidence type="ECO:0000256" key="4">
    <source>
        <dbReference type="PROSITE-ProRule" id="PRU00325"/>
    </source>
</evidence>
<comment type="caution">
    <text evidence="6">The sequence shown here is derived from an EMBL/GenBank/DDBJ whole genome shotgun (WGS) entry which is preliminary data.</text>
</comment>
<protein>
    <recommendedName>
        <fullName evidence="5">SWIM-type domain-containing protein</fullName>
    </recommendedName>
</protein>
<dbReference type="GO" id="GO:0008270">
    <property type="term" value="F:zinc ion binding"/>
    <property type="evidence" value="ECO:0007669"/>
    <property type="project" value="UniProtKB-KW"/>
</dbReference>
<dbReference type="EMBL" id="JABCRI010000020">
    <property type="protein sequence ID" value="KAF8388595.1"/>
    <property type="molecule type" value="Genomic_DNA"/>
</dbReference>
<dbReference type="InterPro" id="IPR006564">
    <property type="entry name" value="Znf_PMZ"/>
</dbReference>
<dbReference type="InterPro" id="IPR004330">
    <property type="entry name" value="FAR1_DNA_bnd_dom"/>
</dbReference>
<dbReference type="Proteomes" id="UP000655225">
    <property type="component" value="Unassembled WGS sequence"/>
</dbReference>
<dbReference type="SUPFAM" id="SSF57756">
    <property type="entry name" value="Retrovirus zinc finger-like domains"/>
    <property type="match status" value="1"/>
</dbReference>
<evidence type="ECO:0000259" key="5">
    <source>
        <dbReference type="PROSITE" id="PS50966"/>
    </source>
</evidence>
<keyword evidence="2 4" id="KW-0863">Zinc-finger</keyword>
<dbReference type="InterPro" id="IPR007527">
    <property type="entry name" value="Znf_SWIM"/>
</dbReference>
<keyword evidence="1" id="KW-0479">Metal-binding</keyword>
<keyword evidence="3" id="KW-0862">Zinc</keyword>
<dbReference type="PANTHER" id="PTHR47718:SF6">
    <property type="entry name" value="PROTEIN FAR1-RELATED SEQUENCE"/>
    <property type="match status" value="1"/>
</dbReference>
<reference evidence="6 7" key="1">
    <citation type="submission" date="2020-04" db="EMBL/GenBank/DDBJ databases">
        <title>Plant Genome Project.</title>
        <authorList>
            <person name="Zhang R.-G."/>
        </authorList>
    </citation>
    <scope>NUCLEOTIDE SEQUENCE [LARGE SCALE GENOMIC DNA]</scope>
    <source>
        <strain evidence="6">YNK0</strain>
        <tissue evidence="6">Leaf</tissue>
    </source>
</reference>
<evidence type="ECO:0000256" key="1">
    <source>
        <dbReference type="ARBA" id="ARBA00022723"/>
    </source>
</evidence>
<dbReference type="PANTHER" id="PTHR47718">
    <property type="entry name" value="OS01G0519700 PROTEIN"/>
    <property type="match status" value="1"/>
</dbReference>
<gene>
    <name evidence="6" type="ORF">HHK36_027272</name>
</gene>
<evidence type="ECO:0000256" key="3">
    <source>
        <dbReference type="ARBA" id="ARBA00022833"/>
    </source>
</evidence>
<feature type="domain" description="SWIM-type" evidence="5">
    <location>
        <begin position="400"/>
        <end position="436"/>
    </location>
</feature>
<dbReference type="Pfam" id="PF03101">
    <property type="entry name" value="FAR1"/>
    <property type="match status" value="1"/>
</dbReference>
<keyword evidence="7" id="KW-1185">Reference proteome</keyword>
<dbReference type="GO" id="GO:0003676">
    <property type="term" value="F:nucleic acid binding"/>
    <property type="evidence" value="ECO:0007669"/>
    <property type="project" value="InterPro"/>
</dbReference>
<evidence type="ECO:0000313" key="7">
    <source>
        <dbReference type="Proteomes" id="UP000655225"/>
    </source>
</evidence>
<dbReference type="AlphaFoldDB" id="A0A834YIA9"/>
<proteinExistence type="predicted"/>
<dbReference type="SMART" id="SM00575">
    <property type="entry name" value="ZnF_PMZ"/>
    <property type="match status" value="1"/>
</dbReference>
<dbReference type="InterPro" id="IPR036875">
    <property type="entry name" value="Znf_CCHC_sf"/>
</dbReference>
<evidence type="ECO:0000313" key="6">
    <source>
        <dbReference type="EMBL" id="KAF8388595.1"/>
    </source>
</evidence>
<sequence>MAGSSTHYDIDDDDVVDLYDEPSLGHFVNGIKYEDVMELEFASEAEGYEFYNSYARSMGFSTRKDNVVRFRGHVITSRRFVCSRRGHRLKKYMELEGRMRKPRPLSRCGCNASLVINFDKITGRWNVKEFKPEHNHQFAHPAEVNHLRSHRRMDEVQKAEIEALVGSGIRTRQVMDLMLKNAGGYKNLGFTQMDMYNQVNRQQREKLEDGDWHLKRNVLSNIHKIGFLKDFEECMKSGETPQEWEESWAALLQSHSLENNTWAKKLYKTKELWVDPYLQGHYFAGMRSTQRSESMNAVFRKVFDRHTPLFKFIELFDKAIVRMREAEAREDCITNQTAPVLLSNMASLECHASQIYTANMFKAVQQEMLNEGKNVIVVVEEFEGNPRYIVSVYDNPQLRYLVDCNTTYQNFKCTCSLFETVGIPCSHITTIMKVEQLTKLPNSIIMTCWTKMAKGGTPSGGGDMYRAPDSPKTIRHRNLLNACNRLSLVVAESEESYDDTMCIISQQMKRVCMNEDVSEQEENRESPIDKNVDAIRDPVRVRTKGQPCKRLKSYLEKKKRRCSLCRKEGHTRPKCPNKGDDIEDNAFQEEPTTLEPILEPTQVPGGHQVPPPPRTYCMPPIPPQYGPYHPYMYPHGTQQVPPLFPSSGAIPHYMYPTYWTQPL</sequence>
<evidence type="ECO:0000256" key="2">
    <source>
        <dbReference type="ARBA" id="ARBA00022771"/>
    </source>
</evidence>
<organism evidence="6 7">
    <name type="scientific">Tetracentron sinense</name>
    <name type="common">Spur-leaf</name>
    <dbReference type="NCBI Taxonomy" id="13715"/>
    <lineage>
        <taxon>Eukaryota</taxon>
        <taxon>Viridiplantae</taxon>
        <taxon>Streptophyta</taxon>
        <taxon>Embryophyta</taxon>
        <taxon>Tracheophyta</taxon>
        <taxon>Spermatophyta</taxon>
        <taxon>Magnoliopsida</taxon>
        <taxon>Trochodendrales</taxon>
        <taxon>Trochodendraceae</taxon>
        <taxon>Tetracentron</taxon>
    </lineage>
</organism>
<name>A0A834YIA9_TETSI</name>
<dbReference type="OMA" id="RENKSHD"/>
<dbReference type="PROSITE" id="PS50966">
    <property type="entry name" value="ZF_SWIM"/>
    <property type="match status" value="1"/>
</dbReference>